<gene>
    <name evidence="1" type="ORF">TWF694_010123</name>
</gene>
<keyword evidence="2" id="KW-1185">Reference proteome</keyword>
<comment type="caution">
    <text evidence="1">The sequence shown here is derived from an EMBL/GenBank/DDBJ whole genome shotgun (WGS) entry which is preliminary data.</text>
</comment>
<dbReference type="EMBL" id="JAVHJO010000007">
    <property type="protein sequence ID" value="KAK6538544.1"/>
    <property type="molecule type" value="Genomic_DNA"/>
</dbReference>
<evidence type="ECO:0000313" key="1">
    <source>
        <dbReference type="EMBL" id="KAK6538544.1"/>
    </source>
</evidence>
<protein>
    <submittedName>
        <fullName evidence="1">Uncharacterized protein</fullName>
    </submittedName>
</protein>
<organism evidence="1 2">
    <name type="scientific">Orbilia ellipsospora</name>
    <dbReference type="NCBI Taxonomy" id="2528407"/>
    <lineage>
        <taxon>Eukaryota</taxon>
        <taxon>Fungi</taxon>
        <taxon>Dikarya</taxon>
        <taxon>Ascomycota</taxon>
        <taxon>Pezizomycotina</taxon>
        <taxon>Orbiliomycetes</taxon>
        <taxon>Orbiliales</taxon>
        <taxon>Orbiliaceae</taxon>
        <taxon>Orbilia</taxon>
    </lineage>
</organism>
<dbReference type="AlphaFoldDB" id="A0AAV9XBK1"/>
<name>A0AAV9XBK1_9PEZI</name>
<reference evidence="1 2" key="1">
    <citation type="submission" date="2019-10" db="EMBL/GenBank/DDBJ databases">
        <authorList>
            <person name="Palmer J.M."/>
        </authorList>
    </citation>
    <scope>NUCLEOTIDE SEQUENCE [LARGE SCALE GENOMIC DNA]</scope>
    <source>
        <strain evidence="1 2">TWF694</strain>
    </source>
</reference>
<dbReference type="Proteomes" id="UP001365542">
    <property type="component" value="Unassembled WGS sequence"/>
</dbReference>
<sequence length="55" mass="5969">MANATWTPNLITHGWKKGGFSVRGGDAIFITICPGEVVHDSVWDVLTPTLRTTLS</sequence>
<evidence type="ECO:0000313" key="2">
    <source>
        <dbReference type="Proteomes" id="UP001365542"/>
    </source>
</evidence>
<proteinExistence type="predicted"/>
<accession>A0AAV9XBK1</accession>